<dbReference type="SUPFAM" id="SSF53448">
    <property type="entry name" value="Nucleotide-diphospho-sugar transferases"/>
    <property type="match status" value="1"/>
</dbReference>
<dbReference type="Pfam" id="PF00483">
    <property type="entry name" value="NTP_transferase"/>
    <property type="match status" value="1"/>
</dbReference>
<reference evidence="4 5" key="1">
    <citation type="submission" date="2018-04" db="EMBL/GenBank/DDBJ databases">
        <title>Genomic Encyclopedia of Type Strains, Phase IV (KMG-IV): sequencing the most valuable type-strain genomes for metagenomic binning, comparative biology and taxonomic classification.</title>
        <authorList>
            <person name="Goeker M."/>
        </authorList>
    </citation>
    <scope>NUCLEOTIDE SEQUENCE [LARGE SCALE GENOMIC DNA]</scope>
    <source>
        <strain evidence="4 5">DSM 104150</strain>
    </source>
</reference>
<comment type="caution">
    <text evidence="4">The sequence shown here is derived from an EMBL/GenBank/DDBJ whole genome shotgun (WGS) entry which is preliminary data.</text>
</comment>
<gene>
    <name evidence="4" type="ORF">C8D93_10275</name>
</gene>
<dbReference type="RefSeq" id="WP_110263913.1">
    <property type="nucleotide sequence ID" value="NZ_CAWNXA010000002.1"/>
</dbReference>
<dbReference type="OrthoDB" id="9788272at2"/>
<name>A0A318ECJ4_9GAMM</name>
<keyword evidence="5" id="KW-1185">Reference proteome</keyword>
<dbReference type="Proteomes" id="UP000248330">
    <property type="component" value="Unassembled WGS sequence"/>
</dbReference>
<evidence type="ECO:0000313" key="4">
    <source>
        <dbReference type="EMBL" id="PXV70223.1"/>
    </source>
</evidence>
<dbReference type="Gene3D" id="3.90.550.10">
    <property type="entry name" value="Spore Coat Polysaccharide Biosynthesis Protein SpsA, Chain A"/>
    <property type="match status" value="1"/>
</dbReference>
<dbReference type="InterPro" id="IPR050065">
    <property type="entry name" value="GlmU-like"/>
</dbReference>
<evidence type="ECO:0000259" key="3">
    <source>
        <dbReference type="Pfam" id="PF00483"/>
    </source>
</evidence>
<dbReference type="EMBL" id="QICN01000002">
    <property type="protein sequence ID" value="PXV70223.1"/>
    <property type="molecule type" value="Genomic_DNA"/>
</dbReference>
<dbReference type="InterPro" id="IPR029044">
    <property type="entry name" value="Nucleotide-diphossugar_trans"/>
</dbReference>
<protein>
    <submittedName>
        <fullName evidence="4">MurNAc alpha-1-phosphate uridylyltransferase</fullName>
    </submittedName>
</protein>
<dbReference type="GO" id="GO:0016779">
    <property type="term" value="F:nucleotidyltransferase activity"/>
    <property type="evidence" value="ECO:0007669"/>
    <property type="project" value="UniProtKB-KW"/>
</dbReference>
<keyword evidence="2 4" id="KW-0548">Nucleotidyltransferase</keyword>
<proteinExistence type="predicted"/>
<feature type="domain" description="Nucleotidyl transferase" evidence="3">
    <location>
        <begin position="4"/>
        <end position="141"/>
    </location>
</feature>
<sequence length="226" mass="24197">MTTAFILAAGRGERLRPLTDRRPKPLIEVGGRALIEHHLLRLRAAGIGRAVINLGWLGAQLRERLGDGSAWGLQIAWSDEGWPALDTGGGIHRALPLLGDAPFVLVNGDVWCDLPLAALRERAERLPAGDLAHLVLVPNPPQHPQGDFALAGDRVRESGAARLTYSGQAVLRPQLFAGCTGGRFSLVPLLRAAMQREAVSGERYDGQWLDIGTPERLAALAAQLGG</sequence>
<accession>A0A318ECJ4</accession>
<dbReference type="CDD" id="cd06422">
    <property type="entry name" value="NTP_transferase_like_1"/>
    <property type="match status" value="1"/>
</dbReference>
<dbReference type="NCBIfam" id="NF045761">
    <property type="entry name" value="NAMPUrTaseMurU"/>
    <property type="match status" value="1"/>
</dbReference>
<dbReference type="InterPro" id="IPR054790">
    <property type="entry name" value="MurU"/>
</dbReference>
<dbReference type="InterPro" id="IPR005835">
    <property type="entry name" value="NTP_transferase_dom"/>
</dbReference>
<dbReference type="PANTHER" id="PTHR43584">
    <property type="entry name" value="NUCLEOTIDYL TRANSFERASE"/>
    <property type="match status" value="1"/>
</dbReference>
<dbReference type="PANTHER" id="PTHR43584:SF8">
    <property type="entry name" value="N-ACETYLMURAMATE ALPHA-1-PHOSPHATE URIDYLYLTRANSFERASE"/>
    <property type="match status" value="1"/>
</dbReference>
<keyword evidence="1 4" id="KW-0808">Transferase</keyword>
<evidence type="ECO:0000256" key="1">
    <source>
        <dbReference type="ARBA" id="ARBA00022679"/>
    </source>
</evidence>
<evidence type="ECO:0000313" key="5">
    <source>
        <dbReference type="Proteomes" id="UP000248330"/>
    </source>
</evidence>
<evidence type="ECO:0000256" key="2">
    <source>
        <dbReference type="ARBA" id="ARBA00022695"/>
    </source>
</evidence>
<dbReference type="AlphaFoldDB" id="A0A318ECJ4"/>
<organism evidence="4 5">
    <name type="scientific">Sinimarinibacterium flocculans</name>
    <dbReference type="NCBI Taxonomy" id="985250"/>
    <lineage>
        <taxon>Bacteria</taxon>
        <taxon>Pseudomonadati</taxon>
        <taxon>Pseudomonadota</taxon>
        <taxon>Gammaproteobacteria</taxon>
        <taxon>Nevskiales</taxon>
        <taxon>Nevskiaceae</taxon>
        <taxon>Sinimarinibacterium</taxon>
    </lineage>
</organism>